<evidence type="ECO:0000256" key="2">
    <source>
        <dbReference type="ARBA" id="ARBA00022723"/>
    </source>
</evidence>
<proteinExistence type="inferred from homology"/>
<keyword evidence="2 4" id="KW-0479">Metal-binding</keyword>
<dbReference type="GO" id="GO:0004089">
    <property type="term" value="F:carbonate dehydratase activity"/>
    <property type="evidence" value="ECO:0007669"/>
    <property type="project" value="UniProtKB-EC"/>
</dbReference>
<dbReference type="SUPFAM" id="SSF53056">
    <property type="entry name" value="beta-carbonic anhydrase, cab"/>
    <property type="match status" value="1"/>
</dbReference>
<comment type="caution">
    <text evidence="5">The sequence shown here is derived from an EMBL/GenBank/DDBJ whole genome shotgun (WGS) entry which is preliminary data.</text>
</comment>
<dbReference type="GO" id="GO:0008270">
    <property type="term" value="F:zinc ion binding"/>
    <property type="evidence" value="ECO:0007669"/>
    <property type="project" value="InterPro"/>
</dbReference>
<dbReference type="Proteomes" id="UP000029452">
    <property type="component" value="Unassembled WGS sequence"/>
</dbReference>
<accession>A0A094WB84</accession>
<evidence type="ECO:0000256" key="1">
    <source>
        <dbReference type="ARBA" id="ARBA00006217"/>
    </source>
</evidence>
<dbReference type="PANTHER" id="PTHR43175:SF3">
    <property type="entry name" value="CARBON DISULFIDE HYDROLASE"/>
    <property type="match status" value="1"/>
</dbReference>
<feature type="binding site" evidence="4">
    <location>
        <position position="47"/>
    </location>
    <ligand>
        <name>Zn(2+)</name>
        <dbReference type="ChEBI" id="CHEBI:29105"/>
    </ligand>
</feature>
<dbReference type="Gene3D" id="3.40.1050.10">
    <property type="entry name" value="Carbonic anhydrase"/>
    <property type="match status" value="1"/>
</dbReference>
<dbReference type="CDD" id="cd03379">
    <property type="entry name" value="beta_CA_cladeD"/>
    <property type="match status" value="1"/>
</dbReference>
<comment type="cofactor">
    <cofactor evidence="4">
        <name>Zn(2+)</name>
        <dbReference type="ChEBI" id="CHEBI:29105"/>
    </cofactor>
    <text evidence="4">Binds 1 zinc ion per subunit.</text>
</comment>
<keyword evidence="5" id="KW-0456">Lyase</keyword>
<evidence type="ECO:0000256" key="4">
    <source>
        <dbReference type="PIRSR" id="PIRSR601765-1"/>
    </source>
</evidence>
<feature type="binding site" evidence="4">
    <location>
        <position position="100"/>
    </location>
    <ligand>
        <name>Zn(2+)</name>
        <dbReference type="ChEBI" id="CHEBI:29105"/>
    </ligand>
</feature>
<dbReference type="InterPro" id="IPR036874">
    <property type="entry name" value="Carbonic_anhydrase_sf"/>
</dbReference>
<dbReference type="PATRIC" id="fig|178606.4.peg.19"/>
<dbReference type="EMBL" id="JPGK01000001">
    <property type="protein sequence ID" value="KGA94808.1"/>
    <property type="molecule type" value="Genomic_DNA"/>
</dbReference>
<name>A0A094WB84_9BACT</name>
<dbReference type="EC" id="4.2.1.1" evidence="5"/>
<keyword evidence="3 4" id="KW-0862">Zinc</keyword>
<gene>
    <name evidence="5" type="ORF">LptCag_2242</name>
</gene>
<dbReference type="InterPro" id="IPR001765">
    <property type="entry name" value="Carbonic_anhydrase"/>
</dbReference>
<protein>
    <submittedName>
        <fullName evidence="5">Carbonic anhydrase</fullName>
        <ecNumber evidence="5">4.2.1.1</ecNumber>
    </submittedName>
</protein>
<reference evidence="5 6" key="1">
    <citation type="submission" date="2014-06" db="EMBL/GenBank/DDBJ databases">
        <title>Draft genome sequence of iron oxidizing acidophile Leptospirillum ferriphilum DSM14647.</title>
        <authorList>
            <person name="Cardenas J.P."/>
            <person name="Lazcano M."/>
            <person name="Ossandon F.J."/>
            <person name="Corbett M."/>
            <person name="Holmes D.S."/>
            <person name="Watkin E."/>
        </authorList>
    </citation>
    <scope>NUCLEOTIDE SEQUENCE [LARGE SCALE GENOMIC DNA]</scope>
    <source>
        <strain evidence="5 6">DSM 14647</strain>
    </source>
</reference>
<dbReference type="Pfam" id="PF00484">
    <property type="entry name" value="Pro_CA"/>
    <property type="match status" value="1"/>
</dbReference>
<dbReference type="PANTHER" id="PTHR43175">
    <property type="entry name" value="CARBONIC ANHYDRASE"/>
    <property type="match status" value="1"/>
</dbReference>
<evidence type="ECO:0000313" key="6">
    <source>
        <dbReference type="Proteomes" id="UP000029452"/>
    </source>
</evidence>
<sequence>MNRDGMEERMSRIFEEVLSANKRYVEGFGDKGKLALPPKRQFAILTCMDARIDPAKMAGLSEGDAHVIRNAGGRASDDAIRSLVISYKLLGTKEWFVVHHSDCGMLLFDDEVMRGLLSKSLETARITTKGWEDAGKGPGSDEGRYINFLSFHDLEGSVTEDVRRIRRHPLVPGRIPVYGFTYDVKTGKLVEVPEAMKAGKAV</sequence>
<comment type="similarity">
    <text evidence="1">Belongs to the beta-class carbonic anhydrase family.</text>
</comment>
<evidence type="ECO:0000313" key="5">
    <source>
        <dbReference type="EMBL" id="KGA94808.1"/>
    </source>
</evidence>
<dbReference type="AlphaFoldDB" id="A0A094WB84"/>
<organism evidence="5 6">
    <name type="scientific">Leptospirillum ferriphilum</name>
    <dbReference type="NCBI Taxonomy" id="178606"/>
    <lineage>
        <taxon>Bacteria</taxon>
        <taxon>Pseudomonadati</taxon>
        <taxon>Nitrospirota</taxon>
        <taxon>Nitrospiria</taxon>
        <taxon>Nitrospirales</taxon>
        <taxon>Nitrospiraceae</taxon>
        <taxon>Leptospirillum</taxon>
    </lineage>
</organism>
<feature type="binding site" evidence="4">
    <location>
        <position position="49"/>
    </location>
    <ligand>
        <name>Zn(2+)</name>
        <dbReference type="ChEBI" id="CHEBI:29105"/>
    </ligand>
</feature>
<dbReference type="SMART" id="SM00947">
    <property type="entry name" value="Pro_CA"/>
    <property type="match status" value="1"/>
</dbReference>
<feature type="binding site" evidence="4">
    <location>
        <position position="103"/>
    </location>
    <ligand>
        <name>Zn(2+)</name>
        <dbReference type="ChEBI" id="CHEBI:29105"/>
    </ligand>
</feature>
<evidence type="ECO:0000256" key="3">
    <source>
        <dbReference type="ARBA" id="ARBA00022833"/>
    </source>
</evidence>